<accession>A0ABP1G317</accession>
<evidence type="ECO:0000313" key="2">
    <source>
        <dbReference type="Proteomes" id="UP001497392"/>
    </source>
</evidence>
<protein>
    <submittedName>
        <fullName evidence="1">G8459 protein</fullName>
    </submittedName>
</protein>
<name>A0ABP1G317_9CHLO</name>
<dbReference type="Proteomes" id="UP001497392">
    <property type="component" value="Unassembled WGS sequence"/>
</dbReference>
<gene>
    <name evidence="1" type="primary">g8459</name>
    <name evidence="1" type="ORF">VP750_LOCUS7265</name>
</gene>
<comment type="caution">
    <text evidence="1">The sequence shown here is derived from an EMBL/GenBank/DDBJ whole genome shotgun (WGS) entry which is preliminary data.</text>
</comment>
<proteinExistence type="predicted"/>
<organism evidence="1 2">
    <name type="scientific">Coccomyxa viridis</name>
    <dbReference type="NCBI Taxonomy" id="1274662"/>
    <lineage>
        <taxon>Eukaryota</taxon>
        <taxon>Viridiplantae</taxon>
        <taxon>Chlorophyta</taxon>
        <taxon>core chlorophytes</taxon>
        <taxon>Trebouxiophyceae</taxon>
        <taxon>Trebouxiophyceae incertae sedis</taxon>
        <taxon>Coccomyxaceae</taxon>
        <taxon>Coccomyxa</taxon>
    </lineage>
</organism>
<reference evidence="1 2" key="1">
    <citation type="submission" date="2024-06" db="EMBL/GenBank/DDBJ databases">
        <authorList>
            <person name="Kraege A."/>
            <person name="Thomma B."/>
        </authorList>
    </citation>
    <scope>NUCLEOTIDE SEQUENCE [LARGE SCALE GENOMIC DNA]</scope>
</reference>
<dbReference type="EMBL" id="CAXHTA020000012">
    <property type="protein sequence ID" value="CAL5225606.1"/>
    <property type="molecule type" value="Genomic_DNA"/>
</dbReference>
<sequence length="170" mass="19910">MEAWVNGGFREYQIRETDKALTTMEARGIQHNVFQQGQLAYFYDSGREVPVGCFGYHRITKREALADWPAYMHKAQPSEIEWMETLGYTPAVRAFLKTCPDFGVGLKIDIEYTCVPGRIDWAYEVLGLQGDPIWEFLKAKAVQMMQWEDKLKKMVMEDDSRKRNPFKCWH</sequence>
<evidence type="ECO:0000313" key="1">
    <source>
        <dbReference type="EMBL" id="CAL5225606.1"/>
    </source>
</evidence>
<keyword evidence="2" id="KW-1185">Reference proteome</keyword>